<accession>A0A1D9GM37</accession>
<dbReference type="AlphaFoldDB" id="A0A1D9GM37"/>
<protein>
    <submittedName>
        <fullName evidence="1">Uncharacterized protein</fullName>
    </submittedName>
</protein>
<keyword evidence="2" id="KW-1185">Reference proteome</keyword>
<evidence type="ECO:0000313" key="1">
    <source>
        <dbReference type="EMBL" id="AOY88697.1"/>
    </source>
</evidence>
<dbReference type="KEGG" id="msq:BKP64_11225"/>
<dbReference type="EMBL" id="CP017715">
    <property type="protein sequence ID" value="AOY88697.1"/>
    <property type="molecule type" value="Genomic_DNA"/>
</dbReference>
<evidence type="ECO:0000313" key="2">
    <source>
        <dbReference type="Proteomes" id="UP000177445"/>
    </source>
</evidence>
<dbReference type="Proteomes" id="UP000177445">
    <property type="component" value="Chromosome"/>
</dbReference>
<dbReference type="STRING" id="1874317.BKP64_11225"/>
<gene>
    <name evidence="1" type="ORF">BKP64_11225</name>
</gene>
<proteinExistence type="predicted"/>
<sequence>MTSKAESSSNTNTGTTDFFSPDDSMITSFRRASANKQNIRISTDTHGGLVLLSSRGEYFSDSPDLPELLQLSPGAFRVNLLSEEDSAPYGNRVGRNIDELMWQTAFYVSKGRLMEGCHWNDVVQLDYWPNLTRLPLTPDTFRILALFYKHPTSIFFASRLLKVPADEMYQVYSAARAAGFARAINRKPEEPRLEPHRSQSLLSSLLSKLAGR</sequence>
<reference evidence="1 2" key="1">
    <citation type="submission" date="2016-10" db="EMBL/GenBank/DDBJ databases">
        <title>Marinobacter salinus sp. nov., a moderately halophilic bacterium isolated from a tidal flat environment.</title>
        <authorList>
            <person name="Park S.-J."/>
        </authorList>
    </citation>
    <scope>NUCLEOTIDE SEQUENCE [LARGE SCALE GENOMIC DNA]</scope>
    <source>
        <strain evidence="1 2">Hb8</strain>
    </source>
</reference>
<name>A0A1D9GM37_9GAMM</name>
<organism evidence="1 2">
    <name type="scientific">Marinobacter salinus</name>
    <dbReference type="NCBI Taxonomy" id="1874317"/>
    <lineage>
        <taxon>Bacteria</taxon>
        <taxon>Pseudomonadati</taxon>
        <taxon>Pseudomonadota</taxon>
        <taxon>Gammaproteobacteria</taxon>
        <taxon>Pseudomonadales</taxon>
        <taxon>Marinobacteraceae</taxon>
        <taxon>Marinobacter</taxon>
    </lineage>
</organism>